<evidence type="ECO:0000313" key="13">
    <source>
        <dbReference type="Proteomes" id="UP000245133"/>
    </source>
</evidence>
<evidence type="ECO:0000256" key="8">
    <source>
        <dbReference type="ARBA" id="ARBA00022679"/>
    </source>
</evidence>
<reference evidence="12 13" key="1">
    <citation type="submission" date="2018-02" db="EMBL/GenBank/DDBJ databases">
        <title>Novel Leptospira species isolated from soil and water in Japan.</title>
        <authorList>
            <person name="Nakao R."/>
            <person name="Masuzawa T."/>
        </authorList>
    </citation>
    <scope>NUCLEOTIDE SEQUENCE [LARGE SCALE GENOMIC DNA]</scope>
    <source>
        <strain evidence="12 13">YH101</strain>
    </source>
</reference>
<keyword evidence="9" id="KW-0119">Carbohydrate metabolism</keyword>
<evidence type="ECO:0000313" key="12">
    <source>
        <dbReference type="EMBL" id="GBF49496.1"/>
    </source>
</evidence>
<organism evidence="12 13">
    <name type="scientific">Leptospira ryugenii</name>
    <dbReference type="NCBI Taxonomy" id="1917863"/>
    <lineage>
        <taxon>Bacteria</taxon>
        <taxon>Pseudomonadati</taxon>
        <taxon>Spirochaetota</taxon>
        <taxon>Spirochaetia</taxon>
        <taxon>Leptospirales</taxon>
        <taxon>Leptospiraceae</taxon>
        <taxon>Leptospira</taxon>
    </lineage>
</organism>
<dbReference type="InterPro" id="IPR017853">
    <property type="entry name" value="GH"/>
</dbReference>
<evidence type="ECO:0000256" key="5">
    <source>
        <dbReference type="ARBA" id="ARBA00020295"/>
    </source>
</evidence>
<gene>
    <name evidence="12" type="ORF">LPTSP4_10090</name>
</gene>
<sequence>MAEWAKSCGFSLLQILPLNDTGNGNSPYSSISAYAIDPIYISLHDLGLETSSRRERIGSHKIHPQRIREIKLKCLRDYFTKRESAKDEASKFLDRFPWAYSYVAFRVLYDLYEGKDWTEWKEEHRNFQAGKDFVFAKERETAFFYAFVQSLAFQQLSTVKSKLEEMSVFLKGDMPILTSRNSADVWESPECFQLDLKAGAPPDAFSEEGQNWGFPILNWEYLRKTDYLWWRNRVEYLEHFFHLFRIDHVIGMYRIWAIPAEESSARKGWFSPQMGASKEEFASVGLDPEEFVQRGLIRKIFGDRYIFYWDFWKEATYQNLDESVKSRLFPLSEIHLKEDEAHWREAGEDILSALDRFTQMVPCAEDLGAVPGFIRDSLQKRETLGIDVVRWTRSLENGTYIQAKDYRRNAISVLSTHDTSLSMDWWDSLTLGEKEYAHEFFFGNSLPETSEEIQLGLLKFALSTNSLFSIQMLQDLLYPSRYGIQEDPKAHRINVPGTENESNWTYRFSFHLEDLQRDFELSQTLRKLILESERL</sequence>
<dbReference type="Proteomes" id="UP000245133">
    <property type="component" value="Unassembled WGS sequence"/>
</dbReference>
<comment type="catalytic activity">
    <reaction evidence="1">
        <text>Transfers a segment of a (1-&gt;4)-alpha-D-glucan to a new position in an acceptor, which may be glucose or a (1-&gt;4)-alpha-D-glucan.</text>
        <dbReference type="EC" id="2.4.1.25"/>
    </reaction>
</comment>
<dbReference type="Pfam" id="PF02446">
    <property type="entry name" value="Glyco_hydro_77"/>
    <property type="match status" value="1"/>
</dbReference>
<keyword evidence="13" id="KW-1185">Reference proteome</keyword>
<evidence type="ECO:0000256" key="10">
    <source>
        <dbReference type="ARBA" id="ARBA00031423"/>
    </source>
</evidence>
<dbReference type="EC" id="2.4.1.25" evidence="4"/>
<accession>A0A2P2DY16</accession>
<evidence type="ECO:0000256" key="7">
    <source>
        <dbReference type="ARBA" id="ARBA00022676"/>
    </source>
</evidence>
<evidence type="ECO:0000256" key="9">
    <source>
        <dbReference type="ARBA" id="ARBA00023277"/>
    </source>
</evidence>
<keyword evidence="8 12" id="KW-0808">Transferase</keyword>
<evidence type="ECO:0000256" key="3">
    <source>
        <dbReference type="ARBA" id="ARBA00005684"/>
    </source>
</evidence>
<dbReference type="AlphaFoldDB" id="A0A2P2DY16"/>
<evidence type="ECO:0000256" key="1">
    <source>
        <dbReference type="ARBA" id="ARBA00000439"/>
    </source>
</evidence>
<keyword evidence="6" id="KW-0963">Cytoplasm</keyword>
<dbReference type="PANTHER" id="PTHR32518:SF3">
    <property type="entry name" value="4-ALPHA-GLUCANOTRANSFERASE"/>
    <property type="match status" value="1"/>
</dbReference>
<dbReference type="PANTHER" id="PTHR32518">
    <property type="match status" value="1"/>
</dbReference>
<keyword evidence="7" id="KW-0328">Glycosyltransferase</keyword>
<name>A0A2P2DY16_9LEPT</name>
<comment type="caution">
    <text evidence="12">The sequence shown here is derived from an EMBL/GenBank/DDBJ whole genome shotgun (WGS) entry which is preliminary data.</text>
</comment>
<dbReference type="SUPFAM" id="SSF51445">
    <property type="entry name" value="(Trans)glycosidases"/>
    <property type="match status" value="1"/>
</dbReference>
<comment type="similarity">
    <text evidence="3">Belongs to the disproportionating enzyme family.</text>
</comment>
<evidence type="ECO:0000256" key="4">
    <source>
        <dbReference type="ARBA" id="ARBA00012560"/>
    </source>
</evidence>
<dbReference type="GO" id="GO:0005975">
    <property type="term" value="P:carbohydrate metabolic process"/>
    <property type="evidence" value="ECO:0007669"/>
    <property type="project" value="InterPro"/>
</dbReference>
<dbReference type="GO" id="GO:0004134">
    <property type="term" value="F:4-alpha-glucanotransferase activity"/>
    <property type="evidence" value="ECO:0007669"/>
    <property type="project" value="UniProtKB-EC"/>
</dbReference>
<dbReference type="GO" id="GO:0005737">
    <property type="term" value="C:cytoplasm"/>
    <property type="evidence" value="ECO:0007669"/>
    <property type="project" value="UniProtKB-SubCell"/>
</dbReference>
<evidence type="ECO:0000256" key="2">
    <source>
        <dbReference type="ARBA" id="ARBA00004496"/>
    </source>
</evidence>
<dbReference type="EMBL" id="BFBB01000003">
    <property type="protein sequence ID" value="GBF49496.1"/>
    <property type="molecule type" value="Genomic_DNA"/>
</dbReference>
<dbReference type="Gene3D" id="3.20.20.80">
    <property type="entry name" value="Glycosidases"/>
    <property type="match status" value="2"/>
</dbReference>
<evidence type="ECO:0000256" key="6">
    <source>
        <dbReference type="ARBA" id="ARBA00022490"/>
    </source>
</evidence>
<dbReference type="InterPro" id="IPR003385">
    <property type="entry name" value="Glyco_hydro_77"/>
</dbReference>
<evidence type="ECO:0000256" key="11">
    <source>
        <dbReference type="ARBA" id="ARBA00031501"/>
    </source>
</evidence>
<proteinExistence type="inferred from homology"/>
<comment type="subcellular location">
    <subcellularLocation>
        <location evidence="2">Cytoplasm</location>
    </subcellularLocation>
</comment>
<protein>
    <recommendedName>
        <fullName evidence="5">4-alpha-glucanotransferase</fullName>
        <ecNumber evidence="4">2.4.1.25</ecNumber>
    </recommendedName>
    <alternativeName>
        <fullName evidence="10">Amylomaltase</fullName>
    </alternativeName>
    <alternativeName>
        <fullName evidence="11">Disproportionating enzyme</fullName>
    </alternativeName>
</protein>